<dbReference type="InterPro" id="IPR036388">
    <property type="entry name" value="WH-like_DNA-bd_sf"/>
</dbReference>
<evidence type="ECO:0000256" key="2">
    <source>
        <dbReference type="ARBA" id="ARBA00022741"/>
    </source>
</evidence>
<evidence type="ECO:0000256" key="11">
    <source>
        <dbReference type="SAM" id="MobiDB-lite"/>
    </source>
</evidence>
<dbReference type="CDD" id="cd18015">
    <property type="entry name" value="DEXHc_RecQ1"/>
    <property type="match status" value="1"/>
</dbReference>
<dbReference type="InterPro" id="IPR014001">
    <property type="entry name" value="Helicase_ATP-bd"/>
</dbReference>
<dbReference type="Gene3D" id="1.10.10.10">
    <property type="entry name" value="Winged helix-like DNA-binding domain superfamily/Winged helix DNA-binding domain"/>
    <property type="match status" value="1"/>
</dbReference>
<dbReference type="SMART" id="SM00487">
    <property type="entry name" value="DEXDc"/>
    <property type="match status" value="1"/>
</dbReference>
<evidence type="ECO:0000256" key="6">
    <source>
        <dbReference type="ARBA" id="ARBA00023125"/>
    </source>
</evidence>
<keyword evidence="7" id="KW-0413">Isomerase</keyword>
<evidence type="ECO:0000256" key="10">
    <source>
        <dbReference type="ARBA" id="ARBA00044566"/>
    </source>
</evidence>
<comment type="caution">
    <text evidence="14">The sequence shown here is derived from an EMBL/GenBank/DDBJ whole genome shotgun (WGS) entry which is preliminary data.</text>
</comment>
<evidence type="ECO:0000256" key="3">
    <source>
        <dbReference type="ARBA" id="ARBA00022801"/>
    </source>
</evidence>
<dbReference type="EMBL" id="JBBHLL010000005">
    <property type="protein sequence ID" value="KAK7833973.1"/>
    <property type="molecule type" value="Genomic_DNA"/>
</dbReference>
<dbReference type="Gene3D" id="3.40.50.300">
    <property type="entry name" value="P-loop containing nucleotide triphosphate hydrolases"/>
    <property type="match status" value="3"/>
</dbReference>
<accession>A0AAW0K463</accession>
<keyword evidence="2" id="KW-0547">Nucleotide-binding</keyword>
<name>A0AAW0K463_MYOGA</name>
<keyword evidence="6" id="KW-0238">DNA-binding</keyword>
<evidence type="ECO:0000256" key="9">
    <source>
        <dbReference type="ARBA" id="ARBA00034808"/>
    </source>
</evidence>
<evidence type="ECO:0000256" key="5">
    <source>
        <dbReference type="ARBA" id="ARBA00022840"/>
    </source>
</evidence>
<evidence type="ECO:0000256" key="4">
    <source>
        <dbReference type="ARBA" id="ARBA00022806"/>
    </source>
</evidence>
<dbReference type="SMART" id="SM00490">
    <property type="entry name" value="HELICc"/>
    <property type="match status" value="1"/>
</dbReference>
<dbReference type="InterPro" id="IPR004589">
    <property type="entry name" value="DNA_helicase_ATP-dep_RecQ"/>
</dbReference>
<evidence type="ECO:0000256" key="7">
    <source>
        <dbReference type="ARBA" id="ARBA00023235"/>
    </source>
</evidence>
<dbReference type="Proteomes" id="UP001488838">
    <property type="component" value="Unassembled WGS sequence"/>
</dbReference>
<keyword evidence="4" id="KW-0347">Helicase</keyword>
<reference evidence="14 15" key="1">
    <citation type="journal article" date="2023" name="bioRxiv">
        <title>Conserved and derived expression patterns and positive selection on dental genes reveal complex evolutionary context of ever-growing rodent molars.</title>
        <authorList>
            <person name="Calamari Z.T."/>
            <person name="Song A."/>
            <person name="Cohen E."/>
            <person name="Akter M."/>
            <person name="Roy R.D."/>
            <person name="Hallikas O."/>
            <person name="Christensen M.M."/>
            <person name="Li P."/>
            <person name="Marangoni P."/>
            <person name="Jernvall J."/>
            <person name="Klein O.D."/>
        </authorList>
    </citation>
    <scope>NUCLEOTIDE SEQUENCE [LARGE SCALE GENOMIC DNA]</scope>
    <source>
        <strain evidence="14">V071</strain>
    </source>
</reference>
<evidence type="ECO:0000259" key="13">
    <source>
        <dbReference type="PROSITE" id="PS51194"/>
    </source>
</evidence>
<dbReference type="EC" id="5.6.2.4" evidence="9"/>
<dbReference type="GO" id="GO:0005694">
    <property type="term" value="C:chromosome"/>
    <property type="evidence" value="ECO:0007669"/>
    <property type="project" value="TreeGrafter"/>
</dbReference>
<protein>
    <recommendedName>
        <fullName evidence="9">DNA 3'-5' helicase</fullName>
        <ecNumber evidence="9">5.6.2.4</ecNumber>
    </recommendedName>
    <alternativeName>
        <fullName evidence="10">DNA 3'-5' helicase Q1</fullName>
    </alternativeName>
</protein>
<dbReference type="PANTHER" id="PTHR13710">
    <property type="entry name" value="DNA HELICASE RECQ FAMILY MEMBER"/>
    <property type="match status" value="1"/>
</dbReference>
<dbReference type="AlphaFoldDB" id="A0AAW0K463"/>
<dbReference type="FunFam" id="1.10.10.10:FF:000306">
    <property type="entry name" value="ATP-dependent DNA helicase"/>
    <property type="match status" value="1"/>
</dbReference>
<gene>
    <name evidence="14" type="ORF">U0070_004954</name>
</gene>
<dbReference type="Pfam" id="PF00271">
    <property type="entry name" value="Helicase_C"/>
    <property type="match status" value="1"/>
</dbReference>
<evidence type="ECO:0000313" key="14">
    <source>
        <dbReference type="EMBL" id="KAK7833973.1"/>
    </source>
</evidence>
<keyword evidence="5" id="KW-0067">ATP-binding</keyword>
<feature type="domain" description="Helicase ATP-binding" evidence="12">
    <location>
        <begin position="195"/>
        <end position="304"/>
    </location>
</feature>
<dbReference type="PROSITE" id="PS51194">
    <property type="entry name" value="HELICASE_CTER"/>
    <property type="match status" value="1"/>
</dbReference>
<evidence type="ECO:0000256" key="1">
    <source>
        <dbReference type="ARBA" id="ARBA00005446"/>
    </source>
</evidence>
<dbReference type="CDD" id="cd18794">
    <property type="entry name" value="SF2_C_RecQ"/>
    <property type="match status" value="1"/>
</dbReference>
<dbReference type="PANTHER" id="PTHR13710:SF105">
    <property type="entry name" value="ATP-DEPENDENT DNA HELICASE Q1"/>
    <property type="match status" value="1"/>
</dbReference>
<keyword evidence="3" id="KW-0378">Hydrolase</keyword>
<feature type="compositionally biased region" description="Basic residues" evidence="11">
    <location>
        <begin position="589"/>
        <end position="598"/>
    </location>
</feature>
<dbReference type="GO" id="GO:0000724">
    <property type="term" value="P:double-strand break repair via homologous recombination"/>
    <property type="evidence" value="ECO:0007669"/>
    <property type="project" value="TreeGrafter"/>
</dbReference>
<dbReference type="SUPFAM" id="SSF52540">
    <property type="entry name" value="P-loop containing nucleoside triphosphate hydrolases"/>
    <property type="match status" value="1"/>
</dbReference>
<evidence type="ECO:0000313" key="15">
    <source>
        <dbReference type="Proteomes" id="UP001488838"/>
    </source>
</evidence>
<dbReference type="GO" id="GO:0009378">
    <property type="term" value="F:four-way junction helicase activity"/>
    <property type="evidence" value="ECO:0007669"/>
    <property type="project" value="TreeGrafter"/>
</dbReference>
<dbReference type="GO" id="GO:0005737">
    <property type="term" value="C:cytoplasm"/>
    <property type="evidence" value="ECO:0007669"/>
    <property type="project" value="TreeGrafter"/>
</dbReference>
<dbReference type="GO" id="GO:0043138">
    <property type="term" value="F:3'-5' DNA helicase activity"/>
    <property type="evidence" value="ECO:0007669"/>
    <property type="project" value="UniProtKB-EC"/>
</dbReference>
<organism evidence="14 15">
    <name type="scientific">Myodes glareolus</name>
    <name type="common">Bank vole</name>
    <name type="synonym">Clethrionomys glareolus</name>
    <dbReference type="NCBI Taxonomy" id="447135"/>
    <lineage>
        <taxon>Eukaryota</taxon>
        <taxon>Metazoa</taxon>
        <taxon>Chordata</taxon>
        <taxon>Craniata</taxon>
        <taxon>Vertebrata</taxon>
        <taxon>Euteleostomi</taxon>
        <taxon>Mammalia</taxon>
        <taxon>Eutheria</taxon>
        <taxon>Euarchontoglires</taxon>
        <taxon>Glires</taxon>
        <taxon>Rodentia</taxon>
        <taxon>Myomorpha</taxon>
        <taxon>Muroidea</taxon>
        <taxon>Cricetidae</taxon>
        <taxon>Arvicolinae</taxon>
        <taxon>Myodes</taxon>
    </lineage>
</organism>
<proteinExistence type="inferred from homology"/>
<feature type="domain" description="Helicase C-terminal" evidence="13">
    <location>
        <begin position="329"/>
        <end position="473"/>
    </location>
</feature>
<evidence type="ECO:0000256" key="8">
    <source>
        <dbReference type="ARBA" id="ARBA00034617"/>
    </source>
</evidence>
<dbReference type="InterPro" id="IPR011545">
    <property type="entry name" value="DEAD/DEAH_box_helicase_dom"/>
</dbReference>
<dbReference type="InterPro" id="IPR001650">
    <property type="entry name" value="Helicase_C-like"/>
</dbReference>
<sequence>MGCCVLLKSSGLSHAKLQTNLPQISRNTEKLQATCCSTNIEQTVRSFQKPAGKLTLFILFRLSVPILSPALTEELESVTNELHAIDIQIQELTGRQQELLQRKSVLAKKLKQCLEGSDAEASSSCDSSPAAWNKEDFAWSGKVKDVLKNVFKLQKFRPLQLETVNVTMDRKDIFLVMPTGGGKSLCYQLPALCSEGEHVKWVHAEMVSRNSQLKLIYVTPEKIAKSKMFMSRLEKAYEAGRLTRIAVDEVHCCSQWGHDFRPDYKALGILKRQFPNTSLIGLTATATNHVLKDAQKILCVDKCLTFTASFNRPNLYYEVRQKPSNADDFIEDIVKLINGRYKGQSGIIYCFSQKDSEQVTISLQKLGIHAGTYHANMEPEDKTKVHTRWSANELQVVVATVAFGMGIDKPDVRFVIHHSMSKSMENYYQESGRAVFEKRNVTQHCRDLVKILKQAEALNEKLTPLKLIDSWMGKGAAKLRVAGVVAPVLPREDLEKIITHALLQQYLKEDYSFTAYATISYLKVGPRASLLSSDAHAVTMQVRRSTQSGARAASSEVCQSGHAEEKGKSSGDIQKSTNRLQPSGAKNTGAKKRKLDDA</sequence>
<dbReference type="InterPro" id="IPR027417">
    <property type="entry name" value="P-loop_NTPase"/>
</dbReference>
<keyword evidence="15" id="KW-1185">Reference proteome</keyword>
<dbReference type="GO" id="GO:0016787">
    <property type="term" value="F:hydrolase activity"/>
    <property type="evidence" value="ECO:0007669"/>
    <property type="project" value="UniProtKB-KW"/>
</dbReference>
<evidence type="ECO:0000259" key="12">
    <source>
        <dbReference type="PROSITE" id="PS51192"/>
    </source>
</evidence>
<dbReference type="GO" id="GO:0005524">
    <property type="term" value="F:ATP binding"/>
    <property type="evidence" value="ECO:0007669"/>
    <property type="project" value="UniProtKB-KW"/>
</dbReference>
<dbReference type="Pfam" id="PF00270">
    <property type="entry name" value="DEAD"/>
    <property type="match status" value="2"/>
</dbReference>
<comment type="catalytic activity">
    <reaction evidence="8">
        <text>Couples ATP hydrolysis with the unwinding of duplex DNA by translocating in the 3'-5' direction.</text>
        <dbReference type="EC" id="5.6.2.4"/>
    </reaction>
</comment>
<dbReference type="FunFam" id="3.40.50.300:FF:003000">
    <property type="entry name" value="ATP-dependent DNA helicase"/>
    <property type="match status" value="1"/>
</dbReference>
<comment type="similarity">
    <text evidence="1">Belongs to the helicase family. RecQ subfamily.</text>
</comment>
<dbReference type="GO" id="GO:0003677">
    <property type="term" value="F:DNA binding"/>
    <property type="evidence" value="ECO:0007669"/>
    <property type="project" value="UniProtKB-KW"/>
</dbReference>
<dbReference type="PROSITE" id="PS51192">
    <property type="entry name" value="HELICASE_ATP_BIND_1"/>
    <property type="match status" value="1"/>
</dbReference>
<feature type="region of interest" description="Disordered" evidence="11">
    <location>
        <begin position="542"/>
        <end position="598"/>
    </location>
</feature>
<feature type="compositionally biased region" description="Polar residues" evidence="11">
    <location>
        <begin position="571"/>
        <end position="586"/>
    </location>
</feature>
<dbReference type="NCBIfam" id="TIGR00614">
    <property type="entry name" value="recQ_fam"/>
    <property type="match status" value="1"/>
</dbReference>